<evidence type="ECO:0000313" key="2">
    <source>
        <dbReference type="EMBL" id="TDT15555.1"/>
    </source>
</evidence>
<protein>
    <submittedName>
        <fullName evidence="2">Uncharacterized protein</fullName>
    </submittedName>
</protein>
<dbReference type="EMBL" id="SOAU01000001">
    <property type="protein sequence ID" value="TDT15555.1"/>
    <property type="molecule type" value="Genomic_DNA"/>
</dbReference>
<dbReference type="RefSeq" id="WP_133867993.1">
    <property type="nucleotide sequence ID" value="NZ_JAVJPS010000021.1"/>
</dbReference>
<name>A0A4R7HX18_9ACTN</name>
<dbReference type="OrthoDB" id="5244569at2"/>
<evidence type="ECO:0000256" key="1">
    <source>
        <dbReference type="SAM" id="MobiDB-lite"/>
    </source>
</evidence>
<evidence type="ECO:0000313" key="3">
    <source>
        <dbReference type="Proteomes" id="UP000294558"/>
    </source>
</evidence>
<dbReference type="Proteomes" id="UP000294558">
    <property type="component" value="Unassembled WGS sequence"/>
</dbReference>
<feature type="region of interest" description="Disordered" evidence="1">
    <location>
        <begin position="1"/>
        <end position="25"/>
    </location>
</feature>
<feature type="compositionally biased region" description="Basic and acidic residues" evidence="1">
    <location>
        <begin position="16"/>
        <end position="25"/>
    </location>
</feature>
<proteinExistence type="predicted"/>
<gene>
    <name evidence="2" type="ORF">BDK89_1127</name>
</gene>
<sequence>MSQRHRTSEVQMPPKQELKAHAHSERQRIQMELNQVAQEVSAGLDPEDLHEPGTAWKPLHHHDADVAKEKVAKQRKRNRRHWKTKMWKRRTKMRQEKAEAFRLAGEN</sequence>
<feature type="region of interest" description="Disordered" evidence="1">
    <location>
        <begin position="38"/>
        <end position="57"/>
    </location>
</feature>
<feature type="region of interest" description="Disordered" evidence="1">
    <location>
        <begin position="69"/>
        <end position="107"/>
    </location>
</feature>
<keyword evidence="3" id="KW-1185">Reference proteome</keyword>
<dbReference type="AlphaFoldDB" id="A0A4R7HX18"/>
<reference evidence="2 3" key="1">
    <citation type="submission" date="2019-03" db="EMBL/GenBank/DDBJ databases">
        <title>Sequencing the genomes of 1000 actinobacteria strains.</title>
        <authorList>
            <person name="Klenk H.-P."/>
        </authorList>
    </citation>
    <scope>NUCLEOTIDE SEQUENCE [LARGE SCALE GENOMIC DNA]</scope>
    <source>
        <strain evidence="2 3">DSM 18936</strain>
    </source>
</reference>
<accession>A0A4R7HX18</accession>
<feature type="compositionally biased region" description="Basic residues" evidence="1">
    <location>
        <begin position="73"/>
        <end position="92"/>
    </location>
</feature>
<comment type="caution">
    <text evidence="2">The sequence shown here is derived from an EMBL/GenBank/DDBJ whole genome shotgun (WGS) entry which is preliminary data.</text>
</comment>
<organism evidence="2 3">
    <name type="scientific">Ilumatobacter fluminis</name>
    <dbReference type="NCBI Taxonomy" id="467091"/>
    <lineage>
        <taxon>Bacteria</taxon>
        <taxon>Bacillati</taxon>
        <taxon>Actinomycetota</taxon>
        <taxon>Acidimicrobiia</taxon>
        <taxon>Acidimicrobiales</taxon>
        <taxon>Ilumatobacteraceae</taxon>
        <taxon>Ilumatobacter</taxon>
    </lineage>
</organism>